<dbReference type="AlphaFoldDB" id="A0A8J2JC69"/>
<dbReference type="EMBL" id="CAJVCH010046683">
    <property type="protein sequence ID" value="CAG7717538.1"/>
    <property type="molecule type" value="Genomic_DNA"/>
</dbReference>
<dbReference type="Proteomes" id="UP000708208">
    <property type="component" value="Unassembled WGS sequence"/>
</dbReference>
<name>A0A8J2JC69_9HEXA</name>
<evidence type="ECO:0000313" key="2">
    <source>
        <dbReference type="Proteomes" id="UP000708208"/>
    </source>
</evidence>
<keyword evidence="2" id="KW-1185">Reference proteome</keyword>
<dbReference type="InterPro" id="IPR008547">
    <property type="entry name" value="DUF829_TMEM53"/>
</dbReference>
<gene>
    <name evidence="1" type="ORF">AFUS01_LOCUS6994</name>
</gene>
<reference evidence="1" key="1">
    <citation type="submission" date="2021-06" db="EMBL/GenBank/DDBJ databases">
        <authorList>
            <person name="Hodson N. C."/>
            <person name="Mongue J. A."/>
            <person name="Jaron S. K."/>
        </authorList>
    </citation>
    <scope>NUCLEOTIDE SEQUENCE</scope>
</reference>
<proteinExistence type="predicted"/>
<protein>
    <submittedName>
        <fullName evidence="1">Uncharacterized protein</fullName>
    </submittedName>
</protein>
<dbReference type="OrthoDB" id="77878at2759"/>
<dbReference type="Pfam" id="PF05705">
    <property type="entry name" value="DUF829"/>
    <property type="match status" value="1"/>
</dbReference>
<organism evidence="1 2">
    <name type="scientific">Allacma fusca</name>
    <dbReference type="NCBI Taxonomy" id="39272"/>
    <lineage>
        <taxon>Eukaryota</taxon>
        <taxon>Metazoa</taxon>
        <taxon>Ecdysozoa</taxon>
        <taxon>Arthropoda</taxon>
        <taxon>Hexapoda</taxon>
        <taxon>Collembola</taxon>
        <taxon>Symphypleona</taxon>
        <taxon>Sminthuridae</taxon>
        <taxon>Allacma</taxon>
    </lineage>
</organism>
<sequence length="78" mass="8807">MRFNFGLATLVSIHPAKEVEEVAAAIRERGGSAQLVKFEGSDHVLHYKMYPTEYVSAITKFIDETMESNIGPAIYWDE</sequence>
<accession>A0A8J2JC69</accession>
<evidence type="ECO:0000313" key="1">
    <source>
        <dbReference type="EMBL" id="CAG7717538.1"/>
    </source>
</evidence>
<comment type="caution">
    <text evidence="1">The sequence shown here is derived from an EMBL/GenBank/DDBJ whole genome shotgun (WGS) entry which is preliminary data.</text>
</comment>